<keyword evidence="2" id="KW-1133">Transmembrane helix</keyword>
<dbReference type="RefSeq" id="WP_028172772.1">
    <property type="nucleotide sequence ID" value="NZ_AP022638.1"/>
</dbReference>
<evidence type="ECO:0000256" key="2">
    <source>
        <dbReference type="SAM" id="Phobius"/>
    </source>
</evidence>
<name>A0A809ZMU4_9BRAD</name>
<accession>A0A809ZMU4</accession>
<keyword evidence="2" id="KW-0812">Transmembrane</keyword>
<proteinExistence type="predicted"/>
<evidence type="ECO:0000313" key="4">
    <source>
        <dbReference type="EMBL" id="BCE62389.1"/>
    </source>
</evidence>
<feature type="transmembrane region" description="Helical" evidence="2">
    <location>
        <begin position="153"/>
        <end position="178"/>
    </location>
</feature>
<evidence type="ECO:0000313" key="3">
    <source>
        <dbReference type="EMBL" id="BCE53669.1"/>
    </source>
</evidence>
<dbReference type="EMBL" id="AP023095">
    <property type="protein sequence ID" value="BCE53669.1"/>
    <property type="molecule type" value="Genomic_DNA"/>
</dbReference>
<dbReference type="EMBL" id="AP023096">
    <property type="protein sequence ID" value="BCE62389.1"/>
    <property type="molecule type" value="Genomic_DNA"/>
</dbReference>
<dbReference type="AlphaFoldDB" id="A0A809ZMU4"/>
<reference evidence="4" key="2">
    <citation type="submission" date="2020-05" db="EMBL/GenBank/DDBJ databases">
        <title>Complete genome sequence of Bradyrhizobium diazoefficiens XF6 isolated from soybean nodule.</title>
        <authorList>
            <person name="Noda R."/>
            <person name="Kakizaki K."/>
            <person name="Minamisawa K."/>
        </authorList>
    </citation>
    <scope>NUCLEOTIDE SEQUENCE</scope>
    <source>
        <strain evidence="4">XF6</strain>
    </source>
</reference>
<feature type="transmembrane region" description="Helical" evidence="2">
    <location>
        <begin position="184"/>
        <end position="205"/>
    </location>
</feature>
<keyword evidence="2" id="KW-0472">Membrane</keyword>
<organism evidence="3">
    <name type="scientific">Bradyrhizobium diazoefficiens</name>
    <dbReference type="NCBI Taxonomy" id="1355477"/>
    <lineage>
        <taxon>Bacteria</taxon>
        <taxon>Pseudomonadati</taxon>
        <taxon>Pseudomonadota</taxon>
        <taxon>Alphaproteobacteria</taxon>
        <taxon>Hyphomicrobiales</taxon>
        <taxon>Nitrobacteraceae</taxon>
        <taxon>Bradyrhizobium</taxon>
    </lineage>
</organism>
<evidence type="ECO:0000256" key="1">
    <source>
        <dbReference type="SAM" id="Coils"/>
    </source>
</evidence>
<feature type="coiled-coil region" evidence="1">
    <location>
        <begin position="221"/>
        <end position="251"/>
    </location>
</feature>
<gene>
    <name evidence="3" type="ORF">XF5B_11810</name>
    <name evidence="4" type="ORF">XF6B_11880</name>
</gene>
<keyword evidence="1" id="KW-0175">Coiled coil</keyword>
<reference evidence="3" key="1">
    <citation type="submission" date="2020-05" db="EMBL/GenBank/DDBJ databases">
        <title>Complete genome sequence of Bradyrhizobium diazoefficiens XF5 isolated from soybean nodule.</title>
        <authorList>
            <person name="Noda R."/>
            <person name="Kakizaki K."/>
            <person name="Minamisawa K."/>
        </authorList>
    </citation>
    <scope>NUCLEOTIDE SEQUENCE</scope>
    <source>
        <strain evidence="3">XF5</strain>
    </source>
</reference>
<sequence length="311" mass="33297">MADETTLYRLFSQLPELEKQELMRAAGVSDTRPSVLKKDGYGSIPEGEEWIRNNRSNLAPLILRWIDPSDDDVAALVNQGDLKSGHAISEAVATKFNVRFSSPSPNDENGIPLGELAADAVALSQLMIVLMAANRPFGVSTAMPHTQVSAGSVSFALAGPGLLGFGLMVVAACGAGIISAPILLPVYAGGGILAAAGAIETALNWRRTVAETKKVVQETQKIEKERSLLDLESLKRELEIQKLRLEVRAAEPPASSLVPLDQVKHAAQEANVQLGYALHILNRTLPTFFVLQGRMPGRAMTIEGPLGAPRH</sequence>
<protein>
    <submittedName>
        <fullName evidence="3">Uncharacterized protein</fullName>
    </submittedName>
</protein>